<organism evidence="2 3">
    <name type="scientific">Lophiostoma macrostomum CBS 122681</name>
    <dbReference type="NCBI Taxonomy" id="1314788"/>
    <lineage>
        <taxon>Eukaryota</taxon>
        <taxon>Fungi</taxon>
        <taxon>Dikarya</taxon>
        <taxon>Ascomycota</taxon>
        <taxon>Pezizomycotina</taxon>
        <taxon>Dothideomycetes</taxon>
        <taxon>Pleosporomycetidae</taxon>
        <taxon>Pleosporales</taxon>
        <taxon>Lophiostomataceae</taxon>
        <taxon>Lophiostoma</taxon>
    </lineage>
</organism>
<name>A0A6A6SVW8_9PLEO</name>
<dbReference type="PANTHER" id="PTHR37852:SF1">
    <property type="entry name" value="HIG1 DOMAIN-CONTAINING PROTEIN"/>
    <property type="match status" value="1"/>
</dbReference>
<evidence type="ECO:0000256" key="1">
    <source>
        <dbReference type="SAM" id="MobiDB-lite"/>
    </source>
</evidence>
<feature type="compositionally biased region" description="Pro residues" evidence="1">
    <location>
        <begin position="1"/>
        <end position="19"/>
    </location>
</feature>
<evidence type="ECO:0000313" key="3">
    <source>
        <dbReference type="Proteomes" id="UP000799324"/>
    </source>
</evidence>
<proteinExistence type="predicted"/>
<reference evidence="2" key="1">
    <citation type="journal article" date="2020" name="Stud. Mycol.">
        <title>101 Dothideomycetes genomes: a test case for predicting lifestyles and emergence of pathogens.</title>
        <authorList>
            <person name="Haridas S."/>
            <person name="Albert R."/>
            <person name="Binder M."/>
            <person name="Bloem J."/>
            <person name="Labutti K."/>
            <person name="Salamov A."/>
            <person name="Andreopoulos B."/>
            <person name="Baker S."/>
            <person name="Barry K."/>
            <person name="Bills G."/>
            <person name="Bluhm B."/>
            <person name="Cannon C."/>
            <person name="Castanera R."/>
            <person name="Culley D."/>
            <person name="Daum C."/>
            <person name="Ezra D."/>
            <person name="Gonzalez J."/>
            <person name="Henrissat B."/>
            <person name="Kuo A."/>
            <person name="Liang C."/>
            <person name="Lipzen A."/>
            <person name="Lutzoni F."/>
            <person name="Magnuson J."/>
            <person name="Mondo S."/>
            <person name="Nolan M."/>
            <person name="Ohm R."/>
            <person name="Pangilinan J."/>
            <person name="Park H.-J."/>
            <person name="Ramirez L."/>
            <person name="Alfaro M."/>
            <person name="Sun H."/>
            <person name="Tritt A."/>
            <person name="Yoshinaga Y."/>
            <person name="Zwiers L.-H."/>
            <person name="Turgeon B."/>
            <person name="Goodwin S."/>
            <person name="Spatafora J."/>
            <person name="Crous P."/>
            <person name="Grigoriev I."/>
        </authorList>
    </citation>
    <scope>NUCLEOTIDE SEQUENCE</scope>
    <source>
        <strain evidence="2">CBS 122681</strain>
    </source>
</reference>
<dbReference type="PANTHER" id="PTHR37852">
    <property type="entry name" value="YALI0B21208P"/>
    <property type="match status" value="1"/>
</dbReference>
<protein>
    <recommendedName>
        <fullName evidence="4">Tim17-domain-containing protein</fullName>
    </recommendedName>
</protein>
<evidence type="ECO:0000313" key="2">
    <source>
        <dbReference type="EMBL" id="KAF2651131.1"/>
    </source>
</evidence>
<evidence type="ECO:0008006" key="4">
    <source>
        <dbReference type="Google" id="ProtNLM"/>
    </source>
</evidence>
<keyword evidence="3" id="KW-1185">Reference proteome</keyword>
<feature type="region of interest" description="Disordered" evidence="1">
    <location>
        <begin position="1"/>
        <end position="26"/>
    </location>
</feature>
<dbReference type="EMBL" id="MU004434">
    <property type="protein sequence ID" value="KAF2651131.1"/>
    <property type="molecule type" value="Genomic_DNA"/>
</dbReference>
<dbReference type="OrthoDB" id="5584028at2759"/>
<accession>A0A6A6SVW8</accession>
<sequence length="246" mass="27173">MADPAPSPDTPITPSPPLPSGLTYGPTLHSTTPERLGMTFDTRMLLAVSSSFLCGFTLGASHSGHLAAMRFRAENAHRLPVSQPGWYLYHKSKNYYKAREGIVVGVRRGVHLAAWTSIFFIIEESMDVFRGTWRAGRTLAEMEGVDELDMRDMHKSVELQRDFWSSTGAGMVTGGLWSAWNGFSMVTAARTIRLGLVVGAAYGLGQEGIAWVKNRYGIGEEESWIYKGAKNRRGRKEGQELEEAAE</sequence>
<dbReference type="AlphaFoldDB" id="A0A6A6SVW8"/>
<gene>
    <name evidence="2" type="ORF">K491DRAFT_607544</name>
</gene>
<dbReference type="Proteomes" id="UP000799324">
    <property type="component" value="Unassembled WGS sequence"/>
</dbReference>